<dbReference type="Gene3D" id="3.40.50.300">
    <property type="entry name" value="P-loop containing nucleotide triphosphate hydrolases"/>
    <property type="match status" value="1"/>
</dbReference>
<dbReference type="GO" id="GO:0005524">
    <property type="term" value="F:ATP binding"/>
    <property type="evidence" value="ECO:0007669"/>
    <property type="project" value="UniProtKB-KW"/>
</dbReference>
<evidence type="ECO:0000313" key="6">
    <source>
        <dbReference type="Proteomes" id="UP000199064"/>
    </source>
</evidence>
<dbReference type="PANTHER" id="PTHR42798:SF7">
    <property type="entry name" value="ALPHA-D-RIBOSE 1-METHYLPHOSPHONATE 5-TRIPHOSPHATE SYNTHASE SUBUNIT PHNL"/>
    <property type="match status" value="1"/>
</dbReference>
<dbReference type="RefSeq" id="WP_007010515.1">
    <property type="nucleotide sequence ID" value="NZ_FNSL01000001.1"/>
</dbReference>
<reference evidence="6" key="1">
    <citation type="submission" date="2016-10" db="EMBL/GenBank/DDBJ databases">
        <authorList>
            <person name="Varghese N."/>
            <person name="Submissions S."/>
        </authorList>
    </citation>
    <scope>NUCLEOTIDE SEQUENCE [LARGE SCALE GENOMIC DNA]</scope>
    <source>
        <strain evidence="6">ES.061</strain>
    </source>
</reference>
<dbReference type="GO" id="GO:0016887">
    <property type="term" value="F:ATP hydrolysis activity"/>
    <property type="evidence" value="ECO:0007669"/>
    <property type="project" value="InterPro"/>
</dbReference>
<evidence type="ECO:0000256" key="2">
    <source>
        <dbReference type="ARBA" id="ARBA00022741"/>
    </source>
</evidence>
<keyword evidence="6" id="KW-1185">Reference proteome</keyword>
<dbReference type="SMART" id="SM00382">
    <property type="entry name" value="AAA"/>
    <property type="match status" value="1"/>
</dbReference>
<dbReference type="PANTHER" id="PTHR42798">
    <property type="entry name" value="LIPOPROTEIN-RELEASING SYSTEM ATP-BINDING PROTEIN LOLD"/>
    <property type="match status" value="1"/>
</dbReference>
<dbReference type="InterPro" id="IPR003593">
    <property type="entry name" value="AAA+_ATPase"/>
</dbReference>
<sequence>MATPLVVSEVCKSFTMHLQGGIRLPVVADVSFSLSAGECAVLGGPSGAGKSSILKMIYGSYAIDSGQVIVTHDGNLVNLATADPRTVIAIRRDTIGYVSQFLRAVPRVSARDVVAEPLIARGEALETARGRAEKLLARLNLPERLWDLPPATFSGGEQQRVNIARGFITDHPVLLLDEPTASLDKANREIVVSMIDEKKTAGVALLGIFHDQDVRDVVADRIIDVTDFAPGRKAA</sequence>
<keyword evidence="3" id="KW-0067">ATP-binding</keyword>
<proteinExistence type="inferred from homology"/>
<dbReference type="Proteomes" id="UP000199064">
    <property type="component" value="Unassembled WGS sequence"/>
</dbReference>
<dbReference type="InterPro" id="IPR017871">
    <property type="entry name" value="ABC_transporter-like_CS"/>
</dbReference>
<dbReference type="InterPro" id="IPR027417">
    <property type="entry name" value="P-loop_NTPase"/>
</dbReference>
<dbReference type="PROSITE" id="PS50893">
    <property type="entry name" value="ABC_TRANSPORTER_2"/>
    <property type="match status" value="1"/>
</dbReference>
<dbReference type="Pfam" id="PF00005">
    <property type="entry name" value="ABC_tran"/>
    <property type="match status" value="1"/>
</dbReference>
<dbReference type="NCBIfam" id="TIGR02324">
    <property type="entry name" value="CP_lyasePhnL"/>
    <property type="match status" value="1"/>
</dbReference>
<organism evidence="5 6">
    <name type="scientific">Nitratireductor aquibiodomus</name>
    <dbReference type="NCBI Taxonomy" id="204799"/>
    <lineage>
        <taxon>Bacteria</taxon>
        <taxon>Pseudomonadati</taxon>
        <taxon>Pseudomonadota</taxon>
        <taxon>Alphaproteobacteria</taxon>
        <taxon>Hyphomicrobiales</taxon>
        <taxon>Phyllobacteriaceae</taxon>
        <taxon>Nitratireductor</taxon>
    </lineage>
</organism>
<dbReference type="InterPro" id="IPR003439">
    <property type="entry name" value="ABC_transporter-like_ATP-bd"/>
</dbReference>
<comment type="similarity">
    <text evidence="1">Belongs to the ABC transporter superfamily.</text>
</comment>
<dbReference type="InterPro" id="IPR012701">
    <property type="entry name" value="CP_lyase_PhnL"/>
</dbReference>
<dbReference type="SUPFAM" id="SSF52540">
    <property type="entry name" value="P-loop containing nucleoside triphosphate hydrolases"/>
    <property type="match status" value="1"/>
</dbReference>
<evidence type="ECO:0000256" key="3">
    <source>
        <dbReference type="ARBA" id="ARBA00022840"/>
    </source>
</evidence>
<accession>A0A1H4LKI0</accession>
<name>A0A1H4LKI0_9HYPH</name>
<protein>
    <submittedName>
        <fullName evidence="5">Alpha-D-ribose 1-methylphosphonate 5-triphosphate synthase subunit PhnL</fullName>
    </submittedName>
</protein>
<dbReference type="PROSITE" id="PS00211">
    <property type="entry name" value="ABC_TRANSPORTER_1"/>
    <property type="match status" value="1"/>
</dbReference>
<feature type="domain" description="ABC transporter" evidence="4">
    <location>
        <begin position="5"/>
        <end position="233"/>
    </location>
</feature>
<gene>
    <name evidence="5" type="ORF">SAMN05216452_2876</name>
</gene>
<dbReference type="EMBL" id="FNSL01000001">
    <property type="protein sequence ID" value="SEB71177.1"/>
    <property type="molecule type" value="Genomic_DNA"/>
</dbReference>
<dbReference type="AlphaFoldDB" id="A0A1H4LKI0"/>
<evidence type="ECO:0000259" key="4">
    <source>
        <dbReference type="PROSITE" id="PS50893"/>
    </source>
</evidence>
<keyword evidence="2" id="KW-0547">Nucleotide-binding</keyword>
<evidence type="ECO:0000256" key="1">
    <source>
        <dbReference type="ARBA" id="ARBA00005417"/>
    </source>
</evidence>
<evidence type="ECO:0000313" key="5">
    <source>
        <dbReference type="EMBL" id="SEB71177.1"/>
    </source>
</evidence>